<dbReference type="EMBL" id="AP018216">
    <property type="protein sequence ID" value="BAY71736.1"/>
    <property type="molecule type" value="Genomic_DNA"/>
</dbReference>
<gene>
    <name evidence="2" type="ORF">NIES23_45570</name>
</gene>
<reference evidence="2 3" key="1">
    <citation type="submission" date="2017-06" db="EMBL/GenBank/DDBJ databases">
        <title>Genome sequencing of cyanobaciteial culture collection at National Institute for Environmental Studies (NIES).</title>
        <authorList>
            <person name="Hirose Y."/>
            <person name="Shimura Y."/>
            <person name="Fujisawa T."/>
            <person name="Nakamura Y."/>
            <person name="Kawachi M."/>
        </authorList>
    </citation>
    <scope>NUCLEOTIDE SEQUENCE [LARGE SCALE GENOMIC DNA]</scope>
    <source>
        <strain evidence="2 3">NIES-23</strain>
    </source>
</reference>
<dbReference type="Gene3D" id="2.60.120.380">
    <property type="match status" value="1"/>
</dbReference>
<proteinExistence type="predicted"/>
<name>A0A1Z4KRW3_ANAVA</name>
<evidence type="ECO:0000313" key="3">
    <source>
        <dbReference type="Proteomes" id="UP000217507"/>
    </source>
</evidence>
<keyword evidence="1" id="KW-0732">Signal</keyword>
<organism evidence="2 3">
    <name type="scientific">Trichormus variabilis NIES-23</name>
    <dbReference type="NCBI Taxonomy" id="1973479"/>
    <lineage>
        <taxon>Bacteria</taxon>
        <taxon>Bacillati</taxon>
        <taxon>Cyanobacteriota</taxon>
        <taxon>Cyanophyceae</taxon>
        <taxon>Nostocales</taxon>
        <taxon>Nostocaceae</taxon>
        <taxon>Trichormus</taxon>
    </lineage>
</organism>
<accession>A0A1Z4KRW3</accession>
<protein>
    <recommendedName>
        <fullName evidence="4">Peptidase C-terminal archaeal/bacterial domain-containing protein</fullName>
    </recommendedName>
</protein>
<evidence type="ECO:0000313" key="2">
    <source>
        <dbReference type="EMBL" id="BAY71736.1"/>
    </source>
</evidence>
<feature type="signal peptide" evidence="1">
    <location>
        <begin position="1"/>
        <end position="31"/>
    </location>
</feature>
<evidence type="ECO:0000256" key="1">
    <source>
        <dbReference type="SAM" id="SignalP"/>
    </source>
</evidence>
<dbReference type="Proteomes" id="UP000217507">
    <property type="component" value="Chromosome"/>
</dbReference>
<sequence>MLQAFSNKQIKNLTASAVFAVLSLTSTVVRANDGPYIDQVKNQLFRAAFASGLNGYTLTHEPTIDTLREGRSHYINVNLRAGISYGIVGVCDSDCQDLDISLYDHRGNLIASDLQDDDIPMISFNPSRSGRYQIQVDMANCNANTCYYGVGVFGQ</sequence>
<dbReference type="AlphaFoldDB" id="A0A1Z4KRW3"/>
<feature type="chain" id="PRO_5011120623" description="Peptidase C-terminal archaeal/bacterial domain-containing protein" evidence="1">
    <location>
        <begin position="32"/>
        <end position="155"/>
    </location>
</feature>
<evidence type="ECO:0008006" key="4">
    <source>
        <dbReference type="Google" id="ProtNLM"/>
    </source>
</evidence>